<evidence type="ECO:0000259" key="1">
    <source>
        <dbReference type="Pfam" id="PF07969"/>
    </source>
</evidence>
<evidence type="ECO:0000313" key="2">
    <source>
        <dbReference type="EMBL" id="KIM98257.1"/>
    </source>
</evidence>
<dbReference type="Pfam" id="PF07969">
    <property type="entry name" value="Amidohydro_3"/>
    <property type="match status" value="1"/>
</dbReference>
<name>A0A0C3D8L3_OIDMZ</name>
<organism evidence="2 3">
    <name type="scientific">Oidiodendron maius (strain Zn)</name>
    <dbReference type="NCBI Taxonomy" id="913774"/>
    <lineage>
        <taxon>Eukaryota</taxon>
        <taxon>Fungi</taxon>
        <taxon>Dikarya</taxon>
        <taxon>Ascomycota</taxon>
        <taxon>Pezizomycotina</taxon>
        <taxon>Leotiomycetes</taxon>
        <taxon>Leotiomycetes incertae sedis</taxon>
        <taxon>Myxotrichaceae</taxon>
        <taxon>Oidiodendron</taxon>
    </lineage>
</organism>
<keyword evidence="3" id="KW-1185">Reference proteome</keyword>
<dbReference type="OrthoDB" id="3501663at2759"/>
<proteinExistence type="predicted"/>
<dbReference type="PANTHER" id="PTHR22642">
    <property type="entry name" value="IMIDAZOLONEPROPIONASE"/>
    <property type="match status" value="1"/>
</dbReference>
<dbReference type="Proteomes" id="UP000054321">
    <property type="component" value="Unassembled WGS sequence"/>
</dbReference>
<dbReference type="AlphaFoldDB" id="A0A0C3D8L3"/>
<dbReference type="SUPFAM" id="SSF51338">
    <property type="entry name" value="Composite domain of metallo-dependent hydrolases"/>
    <property type="match status" value="1"/>
</dbReference>
<sequence>MKTIFQNGRIFIGPSVSSDATTIFHSSMVVEDHHIQYVGSELSEQSKQAKYPGASIIDLQNRIVVPSFIDAHVHILHFGLSLEKVDLKQCQSLEEIRLTIKQYATSHPEAPRILCKSWKYSSTDGVGLASMIDDLDERPILIEASDLHSTWCNTSALKELQVDPLPNPPGGTIHRDEAGRPSGLLAEAAHFDLVWPFIARVTSRGEKLKALQSAMTAYTSAGYTGLVDMAMDEDTWDVLREFYTNQKPSIHIAAHWLIPYMDDHDAMFRYVERAIVLNQEFNVNSSRTCYIAGIKLIGDGVIDGCTAALHQPYSSTGSNVDPIWPQEAMLAVVQRADAAGLQCAIHAIGDRTVTQAIDVLARVANPSGRHRIEHLELTTVEDARRLGALGITASVQPVHLDPEGFTSWPGLLGQHRCKRAFAYKEFLEGGAPLAFGTDAPTARHLPLPNLYNATTRRSAYQPESTAAVNEQYSISLATAVTAASTGAAYSCRADHWTGQLKPGYAANFVVVETDWDPASLLQSRVCQTWFDGKKVFDAVEPVLP</sequence>
<dbReference type="Gene3D" id="3.10.310.70">
    <property type="match status" value="1"/>
</dbReference>
<dbReference type="InterPro" id="IPR013108">
    <property type="entry name" value="Amidohydro_3"/>
</dbReference>
<dbReference type="CDD" id="cd01300">
    <property type="entry name" value="YtcJ_like"/>
    <property type="match status" value="1"/>
</dbReference>
<feature type="domain" description="Amidohydrolase 3" evidence="1">
    <location>
        <begin position="56"/>
        <end position="536"/>
    </location>
</feature>
<reference evidence="2 3" key="1">
    <citation type="submission" date="2014-04" db="EMBL/GenBank/DDBJ databases">
        <authorList>
            <consortium name="DOE Joint Genome Institute"/>
            <person name="Kuo A."/>
            <person name="Martino E."/>
            <person name="Perotto S."/>
            <person name="Kohler A."/>
            <person name="Nagy L.G."/>
            <person name="Floudas D."/>
            <person name="Copeland A."/>
            <person name="Barry K.W."/>
            <person name="Cichocki N."/>
            <person name="Veneault-Fourrey C."/>
            <person name="LaButti K."/>
            <person name="Lindquist E.A."/>
            <person name="Lipzen A."/>
            <person name="Lundell T."/>
            <person name="Morin E."/>
            <person name="Murat C."/>
            <person name="Sun H."/>
            <person name="Tunlid A."/>
            <person name="Henrissat B."/>
            <person name="Grigoriev I.V."/>
            <person name="Hibbett D.S."/>
            <person name="Martin F."/>
            <person name="Nordberg H.P."/>
            <person name="Cantor M.N."/>
            <person name="Hua S.X."/>
        </authorList>
    </citation>
    <scope>NUCLEOTIDE SEQUENCE [LARGE SCALE GENOMIC DNA]</scope>
    <source>
        <strain evidence="2 3">Zn</strain>
    </source>
</reference>
<gene>
    <name evidence="2" type="ORF">OIDMADRAFT_105032</name>
</gene>
<dbReference type="InParanoid" id="A0A0C3D8L3"/>
<dbReference type="InterPro" id="IPR032466">
    <property type="entry name" value="Metal_Hydrolase"/>
</dbReference>
<dbReference type="HOGENOM" id="CLU_009942_5_0_1"/>
<dbReference type="SUPFAM" id="SSF51556">
    <property type="entry name" value="Metallo-dependent hydrolases"/>
    <property type="match status" value="1"/>
</dbReference>
<dbReference type="InterPro" id="IPR033932">
    <property type="entry name" value="YtcJ-like"/>
</dbReference>
<dbReference type="InterPro" id="IPR011059">
    <property type="entry name" value="Metal-dep_hydrolase_composite"/>
</dbReference>
<dbReference type="EMBL" id="KN832880">
    <property type="protein sequence ID" value="KIM98257.1"/>
    <property type="molecule type" value="Genomic_DNA"/>
</dbReference>
<evidence type="ECO:0000313" key="3">
    <source>
        <dbReference type="Proteomes" id="UP000054321"/>
    </source>
</evidence>
<dbReference type="Gene3D" id="3.20.20.140">
    <property type="entry name" value="Metal-dependent hydrolases"/>
    <property type="match status" value="1"/>
</dbReference>
<dbReference type="Gene3D" id="2.30.40.10">
    <property type="entry name" value="Urease, subunit C, domain 1"/>
    <property type="match status" value="1"/>
</dbReference>
<protein>
    <recommendedName>
        <fullName evidence="1">Amidohydrolase 3 domain-containing protein</fullName>
    </recommendedName>
</protein>
<dbReference type="PANTHER" id="PTHR22642:SF19">
    <property type="entry name" value="AMIDOHYDROLASE FAMILY PROTEIN (AFU_ORTHOLOGUE AFUA_5G01480)"/>
    <property type="match status" value="1"/>
</dbReference>
<dbReference type="STRING" id="913774.A0A0C3D8L3"/>
<accession>A0A0C3D8L3</accession>
<reference evidence="3" key="2">
    <citation type="submission" date="2015-01" db="EMBL/GenBank/DDBJ databases">
        <title>Evolutionary Origins and Diversification of the Mycorrhizal Mutualists.</title>
        <authorList>
            <consortium name="DOE Joint Genome Institute"/>
            <consortium name="Mycorrhizal Genomics Consortium"/>
            <person name="Kohler A."/>
            <person name="Kuo A."/>
            <person name="Nagy L.G."/>
            <person name="Floudas D."/>
            <person name="Copeland A."/>
            <person name="Barry K.W."/>
            <person name="Cichocki N."/>
            <person name="Veneault-Fourrey C."/>
            <person name="LaButti K."/>
            <person name="Lindquist E.A."/>
            <person name="Lipzen A."/>
            <person name="Lundell T."/>
            <person name="Morin E."/>
            <person name="Murat C."/>
            <person name="Riley R."/>
            <person name="Ohm R."/>
            <person name="Sun H."/>
            <person name="Tunlid A."/>
            <person name="Henrissat B."/>
            <person name="Grigoriev I.V."/>
            <person name="Hibbett D.S."/>
            <person name="Martin F."/>
        </authorList>
    </citation>
    <scope>NUCLEOTIDE SEQUENCE [LARGE SCALE GENOMIC DNA]</scope>
    <source>
        <strain evidence="3">Zn</strain>
    </source>
</reference>
<dbReference type="GO" id="GO:0016810">
    <property type="term" value="F:hydrolase activity, acting on carbon-nitrogen (but not peptide) bonds"/>
    <property type="evidence" value="ECO:0007669"/>
    <property type="project" value="InterPro"/>
</dbReference>